<evidence type="ECO:0000313" key="1">
    <source>
        <dbReference type="EMBL" id="KAF6016607.1"/>
    </source>
</evidence>
<accession>A0A7J7ISQ8</accession>
<dbReference type="Proteomes" id="UP000593567">
    <property type="component" value="Unassembled WGS sequence"/>
</dbReference>
<dbReference type="EMBL" id="VXIV02003502">
    <property type="protein sequence ID" value="KAF6016607.1"/>
    <property type="molecule type" value="Genomic_DNA"/>
</dbReference>
<protein>
    <submittedName>
        <fullName evidence="1">Uncharacterized protein</fullName>
    </submittedName>
</protein>
<gene>
    <name evidence="1" type="ORF">EB796_025080</name>
</gene>
<dbReference type="AlphaFoldDB" id="A0A7J7ISQ8"/>
<proteinExistence type="predicted"/>
<sequence length="78" mass="9203">MVTSCQQDNFPTQNFPTLLLDICFWHHHGTYMLNERMAPPWCVDQPTEKRSSRRVDQCGRLNIATQTHVTSLNEDVRW</sequence>
<comment type="caution">
    <text evidence="1">The sequence shown here is derived from an EMBL/GenBank/DDBJ whole genome shotgun (WGS) entry which is preliminary data.</text>
</comment>
<organism evidence="1 2">
    <name type="scientific">Bugula neritina</name>
    <name type="common">Brown bryozoan</name>
    <name type="synonym">Sertularia neritina</name>
    <dbReference type="NCBI Taxonomy" id="10212"/>
    <lineage>
        <taxon>Eukaryota</taxon>
        <taxon>Metazoa</taxon>
        <taxon>Spiralia</taxon>
        <taxon>Lophotrochozoa</taxon>
        <taxon>Bryozoa</taxon>
        <taxon>Gymnolaemata</taxon>
        <taxon>Cheilostomatida</taxon>
        <taxon>Flustrina</taxon>
        <taxon>Buguloidea</taxon>
        <taxon>Bugulidae</taxon>
        <taxon>Bugula</taxon>
    </lineage>
</organism>
<reference evidence="1" key="1">
    <citation type="submission" date="2020-06" db="EMBL/GenBank/DDBJ databases">
        <title>Draft genome of Bugula neritina, a colonial animal packing powerful symbionts and potential medicines.</title>
        <authorList>
            <person name="Rayko M."/>
        </authorList>
    </citation>
    <scope>NUCLEOTIDE SEQUENCE [LARGE SCALE GENOMIC DNA]</scope>
    <source>
        <strain evidence="1">Kwan_BN1</strain>
    </source>
</reference>
<evidence type="ECO:0000313" key="2">
    <source>
        <dbReference type="Proteomes" id="UP000593567"/>
    </source>
</evidence>
<name>A0A7J7ISQ8_BUGNE</name>
<keyword evidence="2" id="KW-1185">Reference proteome</keyword>